<evidence type="ECO:0000313" key="3">
    <source>
        <dbReference type="Proteomes" id="UP001596180"/>
    </source>
</evidence>
<reference evidence="3" key="1">
    <citation type="journal article" date="2019" name="Int. J. Syst. Evol. Microbiol.">
        <title>The Global Catalogue of Microorganisms (GCM) 10K type strain sequencing project: providing services to taxonomists for standard genome sequencing and annotation.</title>
        <authorList>
            <consortium name="The Broad Institute Genomics Platform"/>
            <consortium name="The Broad Institute Genome Sequencing Center for Infectious Disease"/>
            <person name="Wu L."/>
            <person name="Ma J."/>
        </authorList>
    </citation>
    <scope>NUCLEOTIDE SEQUENCE [LARGE SCALE GENOMIC DNA]</scope>
    <source>
        <strain evidence="3">JCM 10411</strain>
    </source>
</reference>
<comment type="caution">
    <text evidence="2">The sequence shown here is derived from an EMBL/GenBank/DDBJ whole genome shotgun (WGS) entry which is preliminary data.</text>
</comment>
<evidence type="ECO:0000313" key="2">
    <source>
        <dbReference type="EMBL" id="MFC5855152.1"/>
    </source>
</evidence>
<name>A0ABW1E3Z6_9ACTN</name>
<gene>
    <name evidence="2" type="ORF">ACFPZI_26225</name>
</gene>
<protein>
    <submittedName>
        <fullName evidence="2">Uncharacterized protein</fullName>
    </submittedName>
</protein>
<feature type="region of interest" description="Disordered" evidence="1">
    <location>
        <begin position="19"/>
        <end position="50"/>
    </location>
</feature>
<keyword evidence="3" id="KW-1185">Reference proteome</keyword>
<sequence length="50" mass="5327">MRNRQRRLARVFALPTPRVRDLTPAAPETEAMPGGNGAVPSASPCGRSLP</sequence>
<dbReference type="Proteomes" id="UP001596180">
    <property type="component" value="Unassembled WGS sequence"/>
</dbReference>
<dbReference type="EMBL" id="JBHSOA010000061">
    <property type="protein sequence ID" value="MFC5855152.1"/>
    <property type="molecule type" value="Genomic_DNA"/>
</dbReference>
<accession>A0ABW1E3Z6</accession>
<organism evidence="2 3">
    <name type="scientific">Streptomyces chlorus</name>
    <dbReference type="NCBI Taxonomy" id="887452"/>
    <lineage>
        <taxon>Bacteria</taxon>
        <taxon>Bacillati</taxon>
        <taxon>Actinomycetota</taxon>
        <taxon>Actinomycetes</taxon>
        <taxon>Kitasatosporales</taxon>
        <taxon>Streptomycetaceae</taxon>
        <taxon>Streptomyces</taxon>
    </lineage>
</organism>
<evidence type="ECO:0000256" key="1">
    <source>
        <dbReference type="SAM" id="MobiDB-lite"/>
    </source>
</evidence>
<dbReference type="RefSeq" id="WP_381367619.1">
    <property type="nucleotide sequence ID" value="NZ_JBHSOA010000061.1"/>
</dbReference>
<proteinExistence type="predicted"/>